<evidence type="ECO:0000313" key="1">
    <source>
        <dbReference type="EMBL" id="KDO24068.1"/>
    </source>
</evidence>
<dbReference type="OMA" id="LATCCSK"/>
<accession>A0A067C0L2</accession>
<dbReference type="EMBL" id="KK583246">
    <property type="protein sequence ID" value="KDO24068.1"/>
    <property type="molecule type" value="Genomic_DNA"/>
</dbReference>
<dbReference type="OrthoDB" id="10320524at2759"/>
<reference evidence="1 2" key="1">
    <citation type="journal article" date="2013" name="PLoS Genet.">
        <title>Distinctive expansion of potential virulence genes in the genome of the oomycete fish pathogen Saprolegnia parasitica.</title>
        <authorList>
            <person name="Jiang R.H."/>
            <person name="de Bruijn I."/>
            <person name="Haas B.J."/>
            <person name="Belmonte R."/>
            <person name="Lobach L."/>
            <person name="Christie J."/>
            <person name="van den Ackerveken G."/>
            <person name="Bottin A."/>
            <person name="Bulone V."/>
            <person name="Diaz-Moreno S.M."/>
            <person name="Dumas B."/>
            <person name="Fan L."/>
            <person name="Gaulin E."/>
            <person name="Govers F."/>
            <person name="Grenville-Briggs L.J."/>
            <person name="Horner N.R."/>
            <person name="Levin J.Z."/>
            <person name="Mammella M."/>
            <person name="Meijer H.J."/>
            <person name="Morris P."/>
            <person name="Nusbaum C."/>
            <person name="Oome S."/>
            <person name="Phillips A.J."/>
            <person name="van Rooyen D."/>
            <person name="Rzeszutek E."/>
            <person name="Saraiva M."/>
            <person name="Secombes C.J."/>
            <person name="Seidl M.F."/>
            <person name="Snel B."/>
            <person name="Stassen J.H."/>
            <person name="Sykes S."/>
            <person name="Tripathy S."/>
            <person name="van den Berg H."/>
            <person name="Vega-Arreguin J.C."/>
            <person name="Wawra S."/>
            <person name="Young S.K."/>
            <person name="Zeng Q."/>
            <person name="Dieguez-Uribeondo J."/>
            <person name="Russ C."/>
            <person name="Tyler B.M."/>
            <person name="van West P."/>
        </authorList>
    </citation>
    <scope>NUCLEOTIDE SEQUENCE [LARGE SCALE GENOMIC DNA]</scope>
    <source>
        <strain evidence="1 2">CBS 223.65</strain>
    </source>
</reference>
<dbReference type="GeneID" id="24132941"/>
<organism evidence="1 2">
    <name type="scientific">Saprolegnia parasitica (strain CBS 223.65)</name>
    <dbReference type="NCBI Taxonomy" id="695850"/>
    <lineage>
        <taxon>Eukaryota</taxon>
        <taxon>Sar</taxon>
        <taxon>Stramenopiles</taxon>
        <taxon>Oomycota</taxon>
        <taxon>Saprolegniomycetes</taxon>
        <taxon>Saprolegniales</taxon>
        <taxon>Saprolegniaceae</taxon>
        <taxon>Saprolegnia</taxon>
    </lineage>
</organism>
<dbReference type="Proteomes" id="UP000030745">
    <property type="component" value="Unassembled WGS sequence"/>
</dbReference>
<keyword evidence="2" id="KW-1185">Reference proteome</keyword>
<dbReference type="AlphaFoldDB" id="A0A067C0L2"/>
<name>A0A067C0L2_SAPPC</name>
<evidence type="ECO:0000313" key="2">
    <source>
        <dbReference type="Proteomes" id="UP000030745"/>
    </source>
</evidence>
<dbReference type="KEGG" id="spar:SPRG_10855"/>
<dbReference type="RefSeq" id="XP_012205204.1">
    <property type="nucleotide sequence ID" value="XM_012349814.1"/>
</dbReference>
<gene>
    <name evidence="1" type="ORF">SPRG_10855</name>
</gene>
<proteinExistence type="predicted"/>
<dbReference type="VEuPathDB" id="FungiDB:SPRG_10855"/>
<sequence length="267" mass="29707">MAATSTPLYTDVEAILSRFRRKRSKQIAFLRRYLDVLQKRVTHLQWCHSTLLSWEDVSKALAEDTLHRVRENRSLKREVATSEGLRTLLAAWVSAHASPHTRTPGHDPWTTARLFNGAPDARKVGLEWILQQSYHSTSSALAHVSAALHGDDDAVRVTMTFDGAEMSLTVTAQWVEPYPISHVADAAWSASRSFLATCCSQQSDCSSLRAAVSSYVEYFHEDVGPPSQKIVSNALYGRYDAPHRTVLVMRSVLSDEAHPVPPDTHSG</sequence>
<protein>
    <submittedName>
        <fullName evidence="1">Uncharacterized protein</fullName>
    </submittedName>
</protein>